<organism evidence="8">
    <name type="scientific">Hyalella azteca</name>
    <name type="common">Amphipod</name>
    <dbReference type="NCBI Taxonomy" id="294128"/>
    <lineage>
        <taxon>Eukaryota</taxon>
        <taxon>Metazoa</taxon>
        <taxon>Ecdysozoa</taxon>
        <taxon>Arthropoda</taxon>
        <taxon>Crustacea</taxon>
        <taxon>Multicrustacea</taxon>
        <taxon>Malacostraca</taxon>
        <taxon>Eumalacostraca</taxon>
        <taxon>Peracarida</taxon>
        <taxon>Amphipoda</taxon>
        <taxon>Senticaudata</taxon>
        <taxon>Talitrida</taxon>
        <taxon>Talitroidea</taxon>
        <taxon>Hyalellidae</taxon>
        <taxon>Hyalella</taxon>
    </lineage>
</organism>
<evidence type="ECO:0000256" key="6">
    <source>
        <dbReference type="RuleBase" id="RU366032"/>
    </source>
</evidence>
<dbReference type="GO" id="GO:0010906">
    <property type="term" value="P:regulation of glucose metabolic process"/>
    <property type="evidence" value="ECO:0007669"/>
    <property type="project" value="TreeGrafter"/>
</dbReference>
<keyword evidence="4 6" id="KW-0067">ATP-binding</keyword>
<comment type="caution">
    <text evidence="8">The sequence shown here is derived from an EMBL/GenBank/DDBJ whole genome shotgun (WGS) entry which is preliminary data.</text>
</comment>
<dbReference type="AlphaFoldDB" id="A0A6A0H044"/>
<evidence type="ECO:0000259" key="7">
    <source>
        <dbReference type="Pfam" id="PF10436"/>
    </source>
</evidence>
<dbReference type="PANTHER" id="PTHR11947:SF3">
    <property type="entry name" value="[PYRUVATE DEHYDROGENASE (ACETYL-TRANSFERRING)] KINASE, MITOCHONDRIAL"/>
    <property type="match status" value="1"/>
</dbReference>
<dbReference type="EMBL" id="JQDR03010282">
    <property type="protein sequence ID" value="KAA0194495.1"/>
    <property type="molecule type" value="Genomic_DNA"/>
</dbReference>
<keyword evidence="6" id="KW-0496">Mitochondrion</keyword>
<reference evidence="8" key="1">
    <citation type="submission" date="2014-08" db="EMBL/GenBank/DDBJ databases">
        <authorList>
            <person name="Murali S."/>
            <person name="Richards S."/>
            <person name="Bandaranaike D."/>
            <person name="Bellair M."/>
            <person name="Blankenburg K."/>
            <person name="Chao H."/>
            <person name="Dinh H."/>
            <person name="Doddapaneni H."/>
            <person name="Dugan-Rocha S."/>
            <person name="Elkadiri S."/>
            <person name="Gnanaolivu R."/>
            <person name="Hughes D."/>
            <person name="Lee S."/>
            <person name="Li M."/>
            <person name="Ming W."/>
            <person name="Munidasa M."/>
            <person name="Muniz J."/>
            <person name="Nguyen L."/>
            <person name="Osuji N."/>
            <person name="Pu L.-L."/>
            <person name="Puazo M."/>
            <person name="Skinner E."/>
            <person name="Qu C."/>
            <person name="Quiroz J."/>
            <person name="Raj R."/>
            <person name="Weissenberger G."/>
            <person name="Xin Y."/>
            <person name="Zou X."/>
            <person name="Han Y."/>
            <person name="Worley K."/>
            <person name="Muzny D."/>
            <person name="Gibbs R."/>
        </authorList>
    </citation>
    <scope>NUCLEOTIDE SEQUENCE</scope>
    <source>
        <strain evidence="8">HAZT.00-mixed</strain>
        <tissue evidence="8">Whole organism</tissue>
    </source>
</reference>
<dbReference type="OrthoDB" id="241648at2759"/>
<dbReference type="GO" id="GO:0005524">
    <property type="term" value="F:ATP binding"/>
    <property type="evidence" value="ECO:0007669"/>
    <property type="project" value="UniProtKB-UniRule"/>
</dbReference>
<sequence>MIRIRDRHRDVVMMTAAGIMELKEVANVNANTEANIQYFLDRFYMSRISIRMLINQHSERDPAALLFGIYYPLVLNINTKHHPAALLFGSEVRDRGDHIGCIDPNCDILRVVEDAYSNARFLCDQYYMACPELRVLQHNGGYCSTMVGTAAQWWVLQHNGRYCSTSTTWRVLNCVYCSTMVGTAVPVLHGVP</sequence>
<evidence type="ECO:0000313" key="8">
    <source>
        <dbReference type="EMBL" id="KAA0194495.1"/>
    </source>
</evidence>
<reference evidence="8" key="2">
    <citation type="journal article" date="2018" name="Environ. Sci. Technol.">
        <title>The Toxicogenome of Hyalella azteca: A Model for Sediment Ecotoxicology and Evolutionary Toxicology.</title>
        <authorList>
            <person name="Poynton H.C."/>
            <person name="Hasenbein S."/>
            <person name="Benoit J.B."/>
            <person name="Sepulveda M.S."/>
            <person name="Poelchau M.F."/>
            <person name="Hughes D.S.T."/>
            <person name="Murali S.C."/>
            <person name="Chen S."/>
            <person name="Glastad K.M."/>
            <person name="Goodisman M.A.D."/>
            <person name="Werren J.H."/>
            <person name="Vineis J.H."/>
            <person name="Bowen J.L."/>
            <person name="Friedrich M."/>
            <person name="Jones J."/>
            <person name="Robertson H.M."/>
            <person name="Feyereisen R."/>
            <person name="Mechler-Hickson A."/>
            <person name="Mathers N."/>
            <person name="Lee C.E."/>
            <person name="Colbourne J.K."/>
            <person name="Biales A."/>
            <person name="Johnston J.S."/>
            <person name="Wellborn G.A."/>
            <person name="Rosendale A.J."/>
            <person name="Cridge A.G."/>
            <person name="Munoz-Torres M.C."/>
            <person name="Bain P.A."/>
            <person name="Manny A.R."/>
            <person name="Major K.M."/>
            <person name="Lambert F.N."/>
            <person name="Vulpe C.D."/>
            <person name="Tuck P."/>
            <person name="Blalock B.J."/>
            <person name="Lin Y.Y."/>
            <person name="Smith M.E."/>
            <person name="Ochoa-Acuna H."/>
            <person name="Chen M.M."/>
            <person name="Childers C.P."/>
            <person name="Qu J."/>
            <person name="Dugan S."/>
            <person name="Lee S.L."/>
            <person name="Chao H."/>
            <person name="Dinh H."/>
            <person name="Han Y."/>
            <person name="Doddapaneni H."/>
            <person name="Worley K.C."/>
            <person name="Muzny D.M."/>
            <person name="Gibbs R.A."/>
            <person name="Richards S."/>
        </authorList>
    </citation>
    <scope>NUCLEOTIDE SEQUENCE</scope>
    <source>
        <strain evidence="8">HAZT.00-mixed</strain>
        <tissue evidence="8">Whole organism</tissue>
    </source>
</reference>
<feature type="domain" description="Branched-chain alpha-ketoacid dehydrogenase kinase/Pyruvate dehydrogenase kinase N-terminal" evidence="7">
    <location>
        <begin position="2"/>
        <end position="58"/>
    </location>
</feature>
<evidence type="ECO:0000256" key="3">
    <source>
        <dbReference type="ARBA" id="ARBA00022777"/>
    </source>
</evidence>
<comment type="subcellular location">
    <subcellularLocation>
        <location evidence="6">Mitochondrion matrix</location>
    </subcellularLocation>
</comment>
<gene>
    <name evidence="8" type="ORF">HAZT_HAZT006755</name>
</gene>
<keyword evidence="3 6" id="KW-0418">Kinase</keyword>
<dbReference type="SUPFAM" id="SSF69012">
    <property type="entry name" value="alpha-ketoacid dehydrogenase kinase, N-terminal domain"/>
    <property type="match status" value="1"/>
</dbReference>
<protein>
    <recommendedName>
        <fullName evidence="6">Protein-serine/threonine kinase</fullName>
        <ecNumber evidence="6">2.7.11.-</ecNumber>
    </recommendedName>
</protein>
<comment type="similarity">
    <text evidence="6">Belongs to the PDK/BCKDK protein kinase family.</text>
</comment>
<evidence type="ECO:0000256" key="5">
    <source>
        <dbReference type="ARBA" id="ARBA00048201"/>
    </source>
</evidence>
<name>A0A6A0H044_HYAAZ</name>
<evidence type="ECO:0000256" key="1">
    <source>
        <dbReference type="ARBA" id="ARBA00022679"/>
    </source>
</evidence>
<accession>A0A6A0H044</accession>
<dbReference type="GO" id="GO:0004740">
    <property type="term" value="F:pyruvate dehydrogenase (acetyl-transferring) kinase activity"/>
    <property type="evidence" value="ECO:0007669"/>
    <property type="project" value="UniProtKB-EC"/>
</dbReference>
<dbReference type="Pfam" id="PF10436">
    <property type="entry name" value="BCDHK_Adom3"/>
    <property type="match status" value="1"/>
</dbReference>
<dbReference type="InterPro" id="IPR018955">
    <property type="entry name" value="BCDHK/PDK_N"/>
</dbReference>
<reference evidence="8" key="3">
    <citation type="submission" date="2019-06" db="EMBL/GenBank/DDBJ databases">
        <authorList>
            <person name="Poynton C."/>
            <person name="Hasenbein S."/>
            <person name="Benoit J.B."/>
            <person name="Sepulveda M.S."/>
            <person name="Poelchau M.F."/>
            <person name="Murali S.C."/>
            <person name="Chen S."/>
            <person name="Glastad K.M."/>
            <person name="Werren J.H."/>
            <person name="Vineis J.H."/>
            <person name="Bowen J.L."/>
            <person name="Friedrich M."/>
            <person name="Jones J."/>
            <person name="Robertson H.M."/>
            <person name="Feyereisen R."/>
            <person name="Mechler-Hickson A."/>
            <person name="Mathers N."/>
            <person name="Lee C.E."/>
            <person name="Colbourne J.K."/>
            <person name="Biales A."/>
            <person name="Johnston J.S."/>
            <person name="Wellborn G.A."/>
            <person name="Rosendale A.J."/>
            <person name="Cridge A.G."/>
            <person name="Munoz-Torres M.C."/>
            <person name="Bain P.A."/>
            <person name="Manny A.R."/>
            <person name="Major K.M."/>
            <person name="Lambert F.N."/>
            <person name="Vulpe C.D."/>
            <person name="Tuck P."/>
            <person name="Blalock B.J."/>
            <person name="Lin Y.-Y."/>
            <person name="Smith M.E."/>
            <person name="Ochoa-Acuna H."/>
            <person name="Chen M.-J.M."/>
            <person name="Childers C.P."/>
            <person name="Qu J."/>
            <person name="Dugan S."/>
            <person name="Lee S.L."/>
            <person name="Chao H."/>
            <person name="Dinh H."/>
            <person name="Han Y."/>
            <person name="Doddapaneni H."/>
            <person name="Worley K.C."/>
            <person name="Muzny D.M."/>
            <person name="Gibbs R.A."/>
            <person name="Richards S."/>
        </authorList>
    </citation>
    <scope>NUCLEOTIDE SEQUENCE</scope>
    <source>
        <strain evidence="8">HAZT.00-mixed</strain>
        <tissue evidence="8">Whole organism</tissue>
    </source>
</reference>
<comment type="catalytic activity">
    <reaction evidence="5">
        <text>L-seryl-[pyruvate dehydrogenase E1 alpha subunit] + ATP = O-phospho-L-seryl-[pyruvate dehydrogenase E1 alpha subunit] + ADP + H(+)</text>
        <dbReference type="Rhea" id="RHEA:23052"/>
        <dbReference type="Rhea" id="RHEA-COMP:13689"/>
        <dbReference type="Rhea" id="RHEA-COMP:13690"/>
        <dbReference type="ChEBI" id="CHEBI:15378"/>
        <dbReference type="ChEBI" id="CHEBI:29999"/>
        <dbReference type="ChEBI" id="CHEBI:30616"/>
        <dbReference type="ChEBI" id="CHEBI:83421"/>
        <dbReference type="ChEBI" id="CHEBI:456216"/>
        <dbReference type="EC" id="2.7.11.2"/>
    </reaction>
</comment>
<dbReference type="Gene3D" id="1.20.140.20">
    <property type="entry name" value="Alpha-ketoacid/pyruvate dehydrogenase kinase, N-terminal domain"/>
    <property type="match status" value="1"/>
</dbReference>
<proteinExistence type="inferred from homology"/>
<keyword evidence="1 6" id="KW-0808">Transferase</keyword>
<dbReference type="GO" id="GO:0005759">
    <property type="term" value="C:mitochondrial matrix"/>
    <property type="evidence" value="ECO:0007669"/>
    <property type="project" value="UniProtKB-SubCell"/>
</dbReference>
<evidence type="ECO:0000256" key="4">
    <source>
        <dbReference type="ARBA" id="ARBA00022840"/>
    </source>
</evidence>
<dbReference type="InterPro" id="IPR039028">
    <property type="entry name" value="BCKD/PDK"/>
</dbReference>
<keyword evidence="2 6" id="KW-0547">Nucleotide-binding</keyword>
<dbReference type="InterPro" id="IPR036784">
    <property type="entry name" value="AK/P_DHK_N_sf"/>
</dbReference>
<dbReference type="EC" id="2.7.11.-" evidence="6"/>
<evidence type="ECO:0000256" key="2">
    <source>
        <dbReference type="ARBA" id="ARBA00022741"/>
    </source>
</evidence>
<dbReference type="Proteomes" id="UP000711488">
    <property type="component" value="Unassembled WGS sequence"/>
</dbReference>
<dbReference type="PANTHER" id="PTHR11947">
    <property type="entry name" value="PYRUVATE DEHYDROGENASE KINASE"/>
    <property type="match status" value="1"/>
</dbReference>